<keyword evidence="2" id="KW-1185">Reference proteome</keyword>
<organism evidence="1 2">
    <name type="scientific">Neptunomonas japonica JAMM 1380</name>
    <dbReference type="NCBI Taxonomy" id="1441457"/>
    <lineage>
        <taxon>Bacteria</taxon>
        <taxon>Pseudomonadati</taxon>
        <taxon>Pseudomonadota</taxon>
        <taxon>Gammaproteobacteria</taxon>
        <taxon>Oceanospirillales</taxon>
        <taxon>Oceanospirillaceae</taxon>
        <taxon>Neptunomonas</taxon>
    </lineage>
</organism>
<dbReference type="InterPro" id="IPR043129">
    <property type="entry name" value="ATPase_NBD"/>
</dbReference>
<dbReference type="KEGG" id="njp:NEJAP_3581"/>
<dbReference type="SUPFAM" id="SSF53067">
    <property type="entry name" value="Actin-like ATPase domain"/>
    <property type="match status" value="1"/>
</dbReference>
<dbReference type="EMBL" id="AP014546">
    <property type="protein sequence ID" value="BBB31519.1"/>
    <property type="molecule type" value="Genomic_DNA"/>
</dbReference>
<proteinExistence type="predicted"/>
<dbReference type="AlphaFoldDB" id="A0A7R6PD33"/>
<protein>
    <submittedName>
        <fullName evidence="1">MSHA biogenesis protein MshI</fullName>
    </submittedName>
</protein>
<dbReference type="RefSeq" id="WP_201348585.1">
    <property type="nucleotide sequence ID" value="NZ_AP014546.1"/>
</dbReference>
<dbReference type="Gene3D" id="3.30.1490.300">
    <property type="match status" value="1"/>
</dbReference>
<evidence type="ECO:0000313" key="1">
    <source>
        <dbReference type="EMBL" id="BBB31519.1"/>
    </source>
</evidence>
<evidence type="ECO:0000313" key="2">
    <source>
        <dbReference type="Proteomes" id="UP000595332"/>
    </source>
</evidence>
<name>A0A7R6PD33_9GAMM</name>
<gene>
    <name evidence="1" type="ORF">NEJAP_3581</name>
</gene>
<dbReference type="Proteomes" id="UP000595332">
    <property type="component" value="Chromosome"/>
</dbReference>
<accession>A0A7R6PD33</accession>
<sequence length="301" mass="33176">MLRFRKKNNKAKGLVAAHISHEGVAVASVSLAGKLRKLSNVAFLSVNDPLTHSQSVAAEILNLGLEGSRCSLVLSAGEYQLLLVEAPEVPKEELKEALLWRVKDLIEYSTDDAIIDFIELPEDAFKGRGKMLYVVAADRNLVEKRTAWLESIHLEPACIDVPELALLNIAEDLCEVEAGTAILYLNEQQSIINMMSLSSLYLSRALSYSHSSQIDNAVLDLQRSMDYFESQIGKPPCLRIVVMPLQVGETPLMMELRDNLGADVQSLDLGDVIESETPLTIDLQQRCFLSIAAALRNEGAK</sequence>
<reference evidence="1 2" key="1">
    <citation type="journal article" date="2008" name="Int. J. Syst. Evol. Microbiol.">
        <title>Neptunomonas japonica sp. nov., an Osedax japonicus symbiont-like bacterium isolated from sediment adjacent to sperm whale carcasses off Kagoshima, Japan.</title>
        <authorList>
            <person name="Miyazaki M."/>
            <person name="Nogi Y."/>
            <person name="Fujiwara Y."/>
            <person name="Kawato M."/>
            <person name="Kubokawa K."/>
            <person name="Horikoshi K."/>
        </authorList>
    </citation>
    <scope>NUCLEOTIDE SEQUENCE [LARGE SCALE GENOMIC DNA]</scope>
    <source>
        <strain evidence="1 2">JAMM 1380</strain>
    </source>
</reference>
<dbReference type="Gene3D" id="3.30.420.40">
    <property type="match status" value="2"/>
</dbReference>